<evidence type="ECO:0000256" key="2">
    <source>
        <dbReference type="ARBA" id="ARBA00023002"/>
    </source>
</evidence>
<dbReference type="GO" id="GO:0016491">
    <property type="term" value="F:oxidoreductase activity"/>
    <property type="evidence" value="ECO:0007669"/>
    <property type="project" value="UniProtKB-KW"/>
</dbReference>
<name>A0A8H7D7Q4_9AGAR</name>
<feature type="chain" id="PRO_5034378667" evidence="4">
    <location>
        <begin position="21"/>
        <end position="562"/>
    </location>
</feature>
<evidence type="ECO:0000256" key="3">
    <source>
        <dbReference type="SAM" id="Phobius"/>
    </source>
</evidence>
<comment type="similarity">
    <text evidence="1">Belongs to the FAD-binding monooxygenase family.</text>
</comment>
<keyword evidence="4" id="KW-0732">Signal</keyword>
<organism evidence="5 6">
    <name type="scientific">Mycena venus</name>
    <dbReference type="NCBI Taxonomy" id="2733690"/>
    <lineage>
        <taxon>Eukaryota</taxon>
        <taxon>Fungi</taxon>
        <taxon>Dikarya</taxon>
        <taxon>Basidiomycota</taxon>
        <taxon>Agaricomycotina</taxon>
        <taxon>Agaricomycetes</taxon>
        <taxon>Agaricomycetidae</taxon>
        <taxon>Agaricales</taxon>
        <taxon>Marasmiineae</taxon>
        <taxon>Mycenaceae</taxon>
        <taxon>Mycena</taxon>
    </lineage>
</organism>
<dbReference type="Gene3D" id="3.50.50.60">
    <property type="entry name" value="FAD/NAD(P)-binding domain"/>
    <property type="match status" value="2"/>
</dbReference>
<keyword evidence="3" id="KW-0472">Membrane</keyword>
<comment type="caution">
    <text evidence="5">The sequence shown here is derived from an EMBL/GenBank/DDBJ whole genome shotgun (WGS) entry which is preliminary data.</text>
</comment>
<dbReference type="Pfam" id="PF13738">
    <property type="entry name" value="Pyr_redox_3"/>
    <property type="match status" value="1"/>
</dbReference>
<dbReference type="InterPro" id="IPR051209">
    <property type="entry name" value="FAD-bind_Monooxygenase_sf"/>
</dbReference>
<evidence type="ECO:0000256" key="1">
    <source>
        <dbReference type="ARBA" id="ARBA00010139"/>
    </source>
</evidence>
<dbReference type="GO" id="GO:0050660">
    <property type="term" value="F:flavin adenine dinucleotide binding"/>
    <property type="evidence" value="ECO:0007669"/>
    <property type="project" value="InterPro"/>
</dbReference>
<keyword evidence="2" id="KW-0560">Oxidoreductase</keyword>
<evidence type="ECO:0000313" key="6">
    <source>
        <dbReference type="Proteomes" id="UP000620124"/>
    </source>
</evidence>
<dbReference type="AlphaFoldDB" id="A0A8H7D7Q4"/>
<dbReference type="PANTHER" id="PTHR42877">
    <property type="entry name" value="L-ORNITHINE N(5)-MONOOXYGENASE-RELATED"/>
    <property type="match status" value="1"/>
</dbReference>
<dbReference type="PRINTS" id="PR00370">
    <property type="entry name" value="FMOXYGENASE"/>
</dbReference>
<feature type="signal peptide" evidence="4">
    <location>
        <begin position="1"/>
        <end position="20"/>
    </location>
</feature>
<dbReference type="InterPro" id="IPR000960">
    <property type="entry name" value="Flavin_mOase"/>
</dbReference>
<evidence type="ECO:0000313" key="5">
    <source>
        <dbReference type="EMBL" id="KAF7362517.1"/>
    </source>
</evidence>
<gene>
    <name evidence="5" type="ORF">MVEN_00599500</name>
</gene>
<reference evidence="5" key="1">
    <citation type="submission" date="2020-05" db="EMBL/GenBank/DDBJ databases">
        <title>Mycena genomes resolve the evolution of fungal bioluminescence.</title>
        <authorList>
            <person name="Tsai I.J."/>
        </authorList>
    </citation>
    <scope>NUCLEOTIDE SEQUENCE</scope>
    <source>
        <strain evidence="5">CCC161011</strain>
    </source>
</reference>
<keyword evidence="6" id="KW-1185">Reference proteome</keyword>
<keyword evidence="3" id="KW-1133">Transmembrane helix</keyword>
<dbReference type="SUPFAM" id="SSF51905">
    <property type="entry name" value="FAD/NAD(P)-binding domain"/>
    <property type="match status" value="2"/>
</dbReference>
<feature type="transmembrane region" description="Helical" evidence="3">
    <location>
        <begin position="535"/>
        <end position="555"/>
    </location>
</feature>
<dbReference type="InterPro" id="IPR036188">
    <property type="entry name" value="FAD/NAD-bd_sf"/>
</dbReference>
<evidence type="ECO:0000256" key="4">
    <source>
        <dbReference type="SAM" id="SignalP"/>
    </source>
</evidence>
<dbReference type="Proteomes" id="UP000620124">
    <property type="component" value="Unassembled WGS sequence"/>
</dbReference>
<keyword evidence="3" id="KW-0812">Transmembrane</keyword>
<proteinExistence type="inferred from homology"/>
<protein>
    <submittedName>
        <fullName evidence="5">FAD/NAD-P-binding domain-containing protein</fullName>
    </submittedName>
</protein>
<dbReference type="PANTHER" id="PTHR42877:SF4">
    <property type="entry name" value="FAD_NAD(P)-BINDING DOMAIN-CONTAINING PROTEIN-RELATED"/>
    <property type="match status" value="1"/>
</dbReference>
<dbReference type="EMBL" id="JACAZI010000004">
    <property type="protein sequence ID" value="KAF7362517.1"/>
    <property type="molecule type" value="Genomic_DNA"/>
</dbReference>
<dbReference type="OrthoDB" id="74360at2759"/>
<feature type="transmembrane region" description="Helical" evidence="3">
    <location>
        <begin position="36"/>
        <end position="55"/>
    </location>
</feature>
<accession>A0A8H7D7Q4</accession>
<sequence>MRHRSLVPISLLSALPLVAAFTPSIMSQSSSKSSRTVQIVIVGAGIGGIAFAIALKKSWGFTDFLIIEKASDIGGTWRDNTYPGCGSDVPVHWYSLSTDLRADWSRTHGSQPDILTYLQSVADRHSIRVNCLFSTTFISADWNDQLKMYSIKAADNKTGDEFTVTSRVLVSATGVLSVPHIPAFKGSESFSGSVFHSSRWQHDLDLRGKHVAVIGNGCSAIQFIPVISANPTVKITNFCRTPTWLAPDRSSAFSPSAKWAFANVPFCALLYRAWVMFLMDVRFIAWRGPESFAVRLVTKLLTKYMVKTAPSEYIDKLIPSFPPGCKRLAYDFGYLSALHRPNVALNWDGIEEVTKDGITTSNGVSLPFDVIIYATGFVTEKPSMLIRGRNGQTIEEYWDSQGGPTAYMGTTLPGFPNFIMLAGPNTTTGHASVVFVEEVQASYSLQLIKEIINGKFVSVEPTLAATAAYNDWIQKRVATSVFTHCKSWYRTEASGKVFSVWPGPVALFWWKARKPVWADYTMEVSSEVSRREITYTWAWGFAASVLVVLAVKIIMEWVTLTQ</sequence>
<dbReference type="GO" id="GO:0050661">
    <property type="term" value="F:NADP binding"/>
    <property type="evidence" value="ECO:0007669"/>
    <property type="project" value="InterPro"/>
</dbReference>